<dbReference type="AlphaFoldDB" id="A0A0B4X8W4"/>
<keyword evidence="3" id="KW-1185">Reference proteome</keyword>
<proteinExistence type="predicted"/>
<accession>A0A0B4X8W4</accession>
<dbReference type="Proteomes" id="UP000031368">
    <property type="component" value="Plasmid pRgalR602b"/>
</dbReference>
<dbReference type="HOGENOM" id="CLU_1884092_0_0_5"/>
<evidence type="ECO:0000256" key="1">
    <source>
        <dbReference type="SAM" id="MobiDB-lite"/>
    </source>
</evidence>
<feature type="region of interest" description="Disordered" evidence="1">
    <location>
        <begin position="55"/>
        <end position="74"/>
    </location>
</feature>
<gene>
    <name evidence="2" type="ORF">RGR602_PB00061</name>
</gene>
<sequence length="135" mass="14836">MVGPAAKGDAVAHLKTVMGLSERRACQIISADRKMIRYRSCRPPETELRAKLPRTALPPAEAGRTVAGSRNADARCRGERDESFAFPPVAHTWGNRGAIAQSIFKNDGWRGWLPPIRWKYGLTMVGPGPLLRVTS</sequence>
<keyword evidence="2" id="KW-0614">Plasmid</keyword>
<reference evidence="2 3" key="1">
    <citation type="submission" date="2013-11" db="EMBL/GenBank/DDBJ databases">
        <title>Complete genome sequence of Rhizobium gallicum bv. gallicum R602.</title>
        <authorList>
            <person name="Bustos P."/>
            <person name="Santamaria R.I."/>
            <person name="Lozano L."/>
            <person name="Acosta J.L."/>
            <person name="Ormeno-Orrillo E."/>
            <person name="Rogel M.A."/>
            <person name="Romero D."/>
            <person name="Cevallos M.A."/>
            <person name="Martinez-Romero E."/>
            <person name="Gonzalez V."/>
        </authorList>
    </citation>
    <scope>NUCLEOTIDE SEQUENCE [LARGE SCALE GENOMIC DNA]</scope>
    <source>
        <strain evidence="2 3">R602</strain>
        <plasmid evidence="2 3">pRgalR602b</plasmid>
    </source>
</reference>
<dbReference type="EMBL" id="CP006879">
    <property type="protein sequence ID" value="AJD43601.1"/>
    <property type="molecule type" value="Genomic_DNA"/>
</dbReference>
<evidence type="ECO:0000313" key="3">
    <source>
        <dbReference type="Proteomes" id="UP000031368"/>
    </source>
</evidence>
<evidence type="ECO:0000313" key="2">
    <source>
        <dbReference type="EMBL" id="AJD43601.1"/>
    </source>
</evidence>
<name>A0A0B4X8W4_9HYPH</name>
<protein>
    <submittedName>
        <fullName evidence="2">Uncharacterized protein</fullName>
    </submittedName>
</protein>
<organism evidence="2 3">
    <name type="scientific">Rhizobium gallicum bv. gallicum R602sp</name>
    <dbReference type="NCBI Taxonomy" id="1041138"/>
    <lineage>
        <taxon>Bacteria</taxon>
        <taxon>Pseudomonadati</taxon>
        <taxon>Pseudomonadota</taxon>
        <taxon>Alphaproteobacteria</taxon>
        <taxon>Hyphomicrobiales</taxon>
        <taxon>Rhizobiaceae</taxon>
        <taxon>Rhizobium/Agrobacterium group</taxon>
        <taxon>Rhizobium</taxon>
    </lineage>
</organism>
<dbReference type="KEGG" id="rga:RGR602_PB00061"/>
<geneLocation type="plasmid" evidence="2 3">
    <name>pRgalR602b</name>
</geneLocation>